<proteinExistence type="predicted"/>
<gene>
    <name evidence="2" type="ORF">KUF71_025431</name>
</gene>
<dbReference type="InterPro" id="IPR007577">
    <property type="entry name" value="GlycoTrfase_DXD_sugar-bd_CS"/>
</dbReference>
<evidence type="ECO:0000256" key="1">
    <source>
        <dbReference type="SAM" id="SignalP"/>
    </source>
</evidence>
<dbReference type="PANTHER" id="PTHR46830:SF1">
    <property type="entry name" value="ALPHA-1,4-N-ACETYLGLUCOSAMINYLTRANSFERASE"/>
    <property type="match status" value="1"/>
</dbReference>
<keyword evidence="1" id="KW-0732">Signal</keyword>
<dbReference type="InterPro" id="IPR029044">
    <property type="entry name" value="Nucleotide-diphossugar_trans"/>
</dbReference>
<dbReference type="AlphaFoldDB" id="A0AAE1H7M5"/>
<dbReference type="SUPFAM" id="SSF53448">
    <property type="entry name" value="Nucleotide-diphospho-sugar transferases"/>
    <property type="match status" value="1"/>
</dbReference>
<feature type="chain" id="PRO_5041995898" evidence="1">
    <location>
        <begin position="40"/>
        <end position="431"/>
    </location>
</feature>
<evidence type="ECO:0000313" key="2">
    <source>
        <dbReference type="EMBL" id="KAK3916138.1"/>
    </source>
</evidence>
<dbReference type="Proteomes" id="UP001219518">
    <property type="component" value="Unassembled WGS sequence"/>
</dbReference>
<dbReference type="EMBL" id="JAHWGI010000492">
    <property type="protein sequence ID" value="KAK3916138.1"/>
    <property type="molecule type" value="Genomic_DNA"/>
</dbReference>
<feature type="signal peptide" evidence="1">
    <location>
        <begin position="1"/>
        <end position="39"/>
    </location>
</feature>
<organism evidence="2 3">
    <name type="scientific">Frankliniella fusca</name>
    <dbReference type="NCBI Taxonomy" id="407009"/>
    <lineage>
        <taxon>Eukaryota</taxon>
        <taxon>Metazoa</taxon>
        <taxon>Ecdysozoa</taxon>
        <taxon>Arthropoda</taxon>
        <taxon>Hexapoda</taxon>
        <taxon>Insecta</taxon>
        <taxon>Pterygota</taxon>
        <taxon>Neoptera</taxon>
        <taxon>Paraneoptera</taxon>
        <taxon>Thysanoptera</taxon>
        <taxon>Terebrantia</taxon>
        <taxon>Thripoidea</taxon>
        <taxon>Thripidae</taxon>
        <taxon>Frankliniella</taxon>
    </lineage>
</organism>
<sequence length="431" mass="49080">MHLIPFKRHHSLSCVKFWSERMWAGFRLALIFLISPLASHPGQDTGHRRGATSICCPAGMSGCGIGSRRGDNNAATMRYLRMAPVGCEGRGLWWGAPLAGACLLAVLAVILDGPVPLKTQACWPLLWNYDQVLELADDFEGFDNETGVFSTSGRAVMVVPNLVHFLRIGQPEFSFMDYVCVLAAWQRQQPDWLMFHTDLFDFRGEYWERLKATPGLREALQLVPATELTHVFDQPLDPAYARWHGGDVARIHIMRKYGGIFLDNDAYLLQSLDELRRYEMSLGWPMGEFLGTQVLVAHRDARFLTAWLESYRDAYVGTLWYYNAGQRPTQVALHARPELVHREPVRLGVDMDVIEGLYLRREYDAWMSRDMLAVHLFSRHTGIVILDGWRRGLSYPVTFTEENICDYNVTVLQLAQAVLPRLCTKADTKNN</sequence>
<keyword evidence="3" id="KW-1185">Reference proteome</keyword>
<name>A0AAE1H7M5_9NEOP</name>
<protein>
    <submittedName>
        <fullName evidence="2">Uncharacterized protein</fullName>
    </submittedName>
</protein>
<dbReference type="PANTHER" id="PTHR46830">
    <property type="entry name" value="TRANSFERASE, PUTATIVE-RELATED"/>
    <property type="match status" value="1"/>
</dbReference>
<comment type="caution">
    <text evidence="2">The sequence shown here is derived from an EMBL/GenBank/DDBJ whole genome shotgun (WGS) entry which is preliminary data.</text>
</comment>
<dbReference type="Pfam" id="PF04488">
    <property type="entry name" value="Gly_transf_sug"/>
    <property type="match status" value="1"/>
</dbReference>
<dbReference type="Gene3D" id="3.90.550.20">
    <property type="match status" value="1"/>
</dbReference>
<reference evidence="2" key="2">
    <citation type="journal article" date="2023" name="BMC Genomics">
        <title>Pest status, molecular evolution, and epigenetic factors derived from the genome assembly of Frankliniella fusca, a thysanopteran phytovirus vector.</title>
        <authorList>
            <person name="Catto M.A."/>
            <person name="Labadie P.E."/>
            <person name="Jacobson A.L."/>
            <person name="Kennedy G.G."/>
            <person name="Srinivasan R."/>
            <person name="Hunt B.G."/>
        </authorList>
    </citation>
    <scope>NUCLEOTIDE SEQUENCE</scope>
    <source>
        <strain evidence="2">PL_HMW_Pooled</strain>
    </source>
</reference>
<evidence type="ECO:0000313" key="3">
    <source>
        <dbReference type="Proteomes" id="UP001219518"/>
    </source>
</evidence>
<accession>A0AAE1H7M5</accession>
<reference evidence="2" key="1">
    <citation type="submission" date="2021-07" db="EMBL/GenBank/DDBJ databases">
        <authorList>
            <person name="Catto M.A."/>
            <person name="Jacobson A."/>
            <person name="Kennedy G."/>
            <person name="Labadie P."/>
            <person name="Hunt B.G."/>
            <person name="Srinivasan R."/>
        </authorList>
    </citation>
    <scope>NUCLEOTIDE SEQUENCE</scope>
    <source>
        <strain evidence="2">PL_HMW_Pooled</strain>
        <tissue evidence="2">Head</tissue>
    </source>
</reference>